<dbReference type="InterPro" id="IPR017920">
    <property type="entry name" value="COMM"/>
</dbReference>
<evidence type="ECO:0000313" key="3">
    <source>
        <dbReference type="Proteomes" id="UP000820818"/>
    </source>
</evidence>
<sequence>MDLAANYEELSFFQHHNEDVLKDFVGIAWETLMNKSKPKSYAHAALKLNTEHVAIEKLVGKLSQLLVECTKLKITMSEFVDTLQPILLDKVFLLWESIVMKKDTLSEILHKTEVNHVEFSTLNWRIENTLASKTLESNENTTIFMELQMKDRYSKKHHHFVVDIPNLFHLTNILEVALNETKANHVRRASAVN</sequence>
<proteinExistence type="predicted"/>
<evidence type="ECO:0000313" key="2">
    <source>
        <dbReference type="EMBL" id="KAI9557271.1"/>
    </source>
</evidence>
<reference evidence="2 3" key="1">
    <citation type="submission" date="2022-05" db="EMBL/GenBank/DDBJ databases">
        <title>A multi-omics perspective on studying reproductive biology in Daphnia sinensis.</title>
        <authorList>
            <person name="Jia J."/>
        </authorList>
    </citation>
    <scope>NUCLEOTIDE SEQUENCE [LARGE SCALE GENOMIC DNA]</scope>
    <source>
        <strain evidence="2 3">WSL</strain>
    </source>
</reference>
<dbReference type="InterPro" id="IPR037354">
    <property type="entry name" value="Commd2"/>
</dbReference>
<organism evidence="2 3">
    <name type="scientific">Daphnia sinensis</name>
    <dbReference type="NCBI Taxonomy" id="1820382"/>
    <lineage>
        <taxon>Eukaryota</taxon>
        <taxon>Metazoa</taxon>
        <taxon>Ecdysozoa</taxon>
        <taxon>Arthropoda</taxon>
        <taxon>Crustacea</taxon>
        <taxon>Branchiopoda</taxon>
        <taxon>Diplostraca</taxon>
        <taxon>Cladocera</taxon>
        <taxon>Anomopoda</taxon>
        <taxon>Daphniidae</taxon>
        <taxon>Daphnia</taxon>
        <taxon>Daphnia similis group</taxon>
    </lineage>
</organism>
<dbReference type="PANTHER" id="PTHR15857">
    <property type="entry name" value="COMM DOMAIN CONTAINING PROTEIN 2"/>
    <property type="match status" value="1"/>
</dbReference>
<accession>A0AAD5KPD7</accession>
<name>A0AAD5KPD7_9CRUS</name>
<keyword evidence="3" id="KW-1185">Reference proteome</keyword>
<dbReference type="PANTHER" id="PTHR15857:SF0">
    <property type="entry name" value="COMM DOMAIN-CONTAINING PROTEIN 2"/>
    <property type="match status" value="1"/>
</dbReference>
<dbReference type="AlphaFoldDB" id="A0AAD5KPD7"/>
<gene>
    <name evidence="2" type="ORF">GHT06_017095</name>
</gene>
<evidence type="ECO:0000259" key="1">
    <source>
        <dbReference type="PROSITE" id="PS51269"/>
    </source>
</evidence>
<dbReference type="Proteomes" id="UP000820818">
    <property type="component" value="Linkage Group LG6"/>
</dbReference>
<feature type="domain" description="COMM" evidence="1">
    <location>
        <begin position="118"/>
        <end position="185"/>
    </location>
</feature>
<dbReference type="PROSITE" id="PS51269">
    <property type="entry name" value="COMM"/>
    <property type="match status" value="1"/>
</dbReference>
<dbReference type="Pfam" id="PF07258">
    <property type="entry name" value="COMM_domain"/>
    <property type="match status" value="1"/>
</dbReference>
<dbReference type="EMBL" id="WJBH02000006">
    <property type="protein sequence ID" value="KAI9557271.1"/>
    <property type="molecule type" value="Genomic_DNA"/>
</dbReference>
<comment type="caution">
    <text evidence="2">The sequence shown here is derived from an EMBL/GenBank/DDBJ whole genome shotgun (WGS) entry which is preliminary data.</text>
</comment>
<protein>
    <recommendedName>
        <fullName evidence="1">COMM domain-containing protein</fullName>
    </recommendedName>
</protein>